<accession>A0A8S5M7Y0</accession>
<sequence>MKISANTSMASFTANVHFAMYKRGLTTAMIAEQFGLSVNQLDEILAGRDRSDKAMVIIRDIIKFY</sequence>
<evidence type="ECO:0000313" key="1">
    <source>
        <dbReference type="EMBL" id="DAD78441.1"/>
    </source>
</evidence>
<reference evidence="1" key="1">
    <citation type="journal article" date="2021" name="Proc. Natl. Acad. Sci. U.S.A.">
        <title>A Catalog of Tens of Thousands of Viruses from Human Metagenomes Reveals Hidden Associations with Chronic Diseases.</title>
        <authorList>
            <person name="Tisza M.J."/>
            <person name="Buck C.B."/>
        </authorList>
    </citation>
    <scope>NUCLEOTIDE SEQUENCE</scope>
    <source>
        <strain evidence="1">Ctg5k4</strain>
    </source>
</reference>
<dbReference type="EMBL" id="BK014843">
    <property type="protein sequence ID" value="DAD78441.1"/>
    <property type="molecule type" value="Genomic_DNA"/>
</dbReference>
<protein>
    <submittedName>
        <fullName evidence="1">DNA complex-sensing repressor</fullName>
    </submittedName>
</protein>
<organism evidence="1">
    <name type="scientific">Siphoviridae sp. ctg5k4</name>
    <dbReference type="NCBI Taxonomy" id="2826418"/>
    <lineage>
        <taxon>Viruses</taxon>
        <taxon>Duplodnaviria</taxon>
        <taxon>Heunggongvirae</taxon>
        <taxon>Uroviricota</taxon>
        <taxon>Caudoviricetes</taxon>
    </lineage>
</organism>
<name>A0A8S5M7Y0_9CAUD</name>
<proteinExistence type="predicted"/>